<keyword evidence="1" id="KW-0436">Ligase</keyword>
<dbReference type="PROSITE" id="PS50975">
    <property type="entry name" value="ATP_GRASP"/>
    <property type="match status" value="1"/>
</dbReference>
<feature type="domain" description="ATP-grasp" evidence="5">
    <location>
        <begin position="111"/>
        <end position="309"/>
    </location>
</feature>
<keyword evidence="2 4" id="KW-0547">Nucleotide-binding</keyword>
<evidence type="ECO:0000256" key="4">
    <source>
        <dbReference type="PROSITE-ProRule" id="PRU00409"/>
    </source>
</evidence>
<dbReference type="InterPro" id="IPR040570">
    <property type="entry name" value="LAL_C2"/>
</dbReference>
<keyword evidence="7" id="KW-1185">Reference proteome</keyword>
<dbReference type="InterPro" id="IPR052032">
    <property type="entry name" value="ATP-dep_AA_Ligase"/>
</dbReference>
<comment type="caution">
    <text evidence="6">The sequence shown here is derived from an EMBL/GenBank/DDBJ whole genome shotgun (WGS) entry which is preliminary data.</text>
</comment>
<dbReference type="PANTHER" id="PTHR43585:SF2">
    <property type="entry name" value="ATP-GRASP ENZYME FSQD"/>
    <property type="match status" value="1"/>
</dbReference>
<evidence type="ECO:0000256" key="1">
    <source>
        <dbReference type="ARBA" id="ARBA00022598"/>
    </source>
</evidence>
<evidence type="ECO:0000313" key="6">
    <source>
        <dbReference type="EMBL" id="MBS2967845.1"/>
    </source>
</evidence>
<accession>A0ABS5LAV8</accession>
<organism evidence="6 7">
    <name type="scientific">Metabacillus flavus</name>
    <dbReference type="NCBI Taxonomy" id="2823519"/>
    <lineage>
        <taxon>Bacteria</taxon>
        <taxon>Bacillati</taxon>
        <taxon>Bacillota</taxon>
        <taxon>Bacilli</taxon>
        <taxon>Bacillales</taxon>
        <taxon>Bacillaceae</taxon>
        <taxon>Metabacillus</taxon>
    </lineage>
</organism>
<dbReference type="EMBL" id="JAGVRK010000001">
    <property type="protein sequence ID" value="MBS2967845.1"/>
    <property type="molecule type" value="Genomic_DNA"/>
</dbReference>
<dbReference type="SUPFAM" id="SSF56059">
    <property type="entry name" value="Glutathione synthetase ATP-binding domain-like"/>
    <property type="match status" value="1"/>
</dbReference>
<name>A0ABS5LAV8_9BACI</name>
<dbReference type="PANTHER" id="PTHR43585">
    <property type="entry name" value="FUMIPYRROLE BIOSYNTHESIS PROTEIN C"/>
    <property type="match status" value="1"/>
</dbReference>
<keyword evidence="3 4" id="KW-0067">ATP-binding</keyword>
<dbReference type="Proteomes" id="UP000682403">
    <property type="component" value="Unassembled WGS sequence"/>
</dbReference>
<dbReference type="InterPro" id="IPR011761">
    <property type="entry name" value="ATP-grasp"/>
</dbReference>
<evidence type="ECO:0000259" key="5">
    <source>
        <dbReference type="PROSITE" id="PS50975"/>
    </source>
</evidence>
<evidence type="ECO:0000256" key="3">
    <source>
        <dbReference type="ARBA" id="ARBA00022840"/>
    </source>
</evidence>
<sequence length="405" mass="45992">MFDLKSIIFINTNTTGSSYGGIKVAKRLGFYIHLLKNRIENRDHFPEVDEIHAVNLNRMAEIEDTVLKICTSHHVSCIISFIDSQVYLAAGLSNQFCGTNLSVDSFMRMEDKLLTRKHLHNKDYSPWYLSIRTDELIKDFLHLVEDRNPIIVKSPKSCGSKDVFLITSKGKLRNRLQFLKNHYPKEDILVEEYLDGPQYIVEAIVYKGHIEIAAVIEQEITKKERFIVTGYSITPEIDLQVYNTLCEKSFEIIKDLGLENGNCHLELRLVDGQWKLIEANPRISGGVMNNLIKEAYGFDYTEQIVKVYLGMEPSIAKIQEESVYAHYLTVDTTGKLSRISGSDKAMNTAGVVDVYIKPQLGQILTPPMAMGQRCGYVMAKGKTKDEAKSIALKAARHIHFQLNPI</sequence>
<dbReference type="RefSeq" id="WP_211556507.1">
    <property type="nucleotide sequence ID" value="NZ_JAGVRK010000001.1"/>
</dbReference>
<gene>
    <name evidence="6" type="ORF">J9317_03530</name>
</gene>
<proteinExistence type="predicted"/>
<reference evidence="6 7" key="1">
    <citation type="submission" date="2021-04" db="EMBL/GenBank/DDBJ databases">
        <title>Metabacillus sp. strain KIGAM252 whole genome sequence.</title>
        <authorList>
            <person name="Seo M.-J."/>
            <person name="Cho E.-S."/>
            <person name="Hwang C.Y."/>
            <person name="Yoon D.J."/>
        </authorList>
    </citation>
    <scope>NUCLEOTIDE SEQUENCE [LARGE SCALE GENOMIC DNA]</scope>
    <source>
        <strain evidence="6 7">KIGAM252</strain>
    </source>
</reference>
<dbReference type="Gene3D" id="3.30.470.20">
    <property type="entry name" value="ATP-grasp fold, B domain"/>
    <property type="match status" value="1"/>
</dbReference>
<dbReference type="Gene3D" id="3.40.50.20">
    <property type="match status" value="1"/>
</dbReference>
<protein>
    <submittedName>
        <fullName evidence="6">ATP-grasp domain-containing protein</fullName>
    </submittedName>
</protein>
<dbReference type="Pfam" id="PF18603">
    <property type="entry name" value="LAL_C2"/>
    <property type="match status" value="1"/>
</dbReference>
<evidence type="ECO:0000256" key="2">
    <source>
        <dbReference type="ARBA" id="ARBA00022741"/>
    </source>
</evidence>
<evidence type="ECO:0000313" key="7">
    <source>
        <dbReference type="Proteomes" id="UP000682403"/>
    </source>
</evidence>
<dbReference type="Pfam" id="PF13535">
    <property type="entry name" value="ATP-grasp_4"/>
    <property type="match status" value="1"/>
</dbReference>